<dbReference type="SUPFAM" id="SSF54106">
    <property type="entry name" value="LysM domain"/>
    <property type="match status" value="1"/>
</dbReference>
<dbReference type="PROSITE" id="PS51782">
    <property type="entry name" value="LYSM"/>
    <property type="match status" value="1"/>
</dbReference>
<feature type="compositionally biased region" description="Basic and acidic residues" evidence="3">
    <location>
        <begin position="165"/>
        <end position="197"/>
    </location>
</feature>
<dbReference type="GO" id="GO:0031640">
    <property type="term" value="P:killing of cells of another organism"/>
    <property type="evidence" value="ECO:0007669"/>
    <property type="project" value="UniProtKB-KW"/>
</dbReference>
<dbReference type="EMBL" id="UGRS01000001">
    <property type="protein sequence ID" value="SUA35721.1"/>
    <property type="molecule type" value="Genomic_DNA"/>
</dbReference>
<evidence type="ECO:0000256" key="2">
    <source>
        <dbReference type="ARBA" id="ARBA00022638"/>
    </source>
</evidence>
<dbReference type="InterPro" id="IPR036779">
    <property type="entry name" value="LysM_dom_sf"/>
</dbReference>
<dbReference type="SMART" id="SM00257">
    <property type="entry name" value="LysM"/>
    <property type="match status" value="1"/>
</dbReference>
<keyword evidence="2" id="KW-0081">Bacteriolytic enzyme</keyword>
<sequence>MANYRIEFLDAENNPMAGCHFQIMHYSQVLYKGIADSQGRGIFHSDLIKNKKIWLRFWGKGQNQESAFVSQTFSWQDNVITQPIQAPTVYEVELRETENKNNEPEEYRQAFYEVQEGDTWESIAQKCETEAVLIRLVNNLPDDSPLEIGDALLLPRGAKRPPKQPSEKEVLESIKEDDLHKVMIEKEEKENNTDTKASEPIQPSIQDNPQPVPEAKKEPAPQLPKQQDPPKKPKLDKMRSAENGKPETKVKKDCSEHCKVEVIVFPTSKGSYAISKQLWDFILSKEAFVAKPYVPAKGQDGKSGVTLGYGYDLGQQKKHIMYKELANFYTPQQLKRLEIALGVKGINAQALIPSLQDITISKENAKKLAVIAKQRYAEDTVRIYPQILQYHPHCQGALLSLIYNRGAGLKGERRKEMREIQQALAENRGYDIPNFLIKMKRLWVSHSDRGVAIRREEEANLFKKGLDCDCF</sequence>
<dbReference type="InterPro" id="IPR031922">
    <property type="entry name" value="Pesticin_C"/>
</dbReference>
<dbReference type="Pfam" id="PF16754">
    <property type="entry name" value="Pesticin"/>
    <property type="match status" value="1"/>
</dbReference>
<evidence type="ECO:0000256" key="1">
    <source>
        <dbReference type="ARBA" id="ARBA00022529"/>
    </source>
</evidence>
<proteinExistence type="predicted"/>
<dbReference type="GO" id="GO:0042742">
    <property type="term" value="P:defense response to bacterium"/>
    <property type="evidence" value="ECO:0007669"/>
    <property type="project" value="UniProtKB-KW"/>
</dbReference>
<feature type="domain" description="LysM" evidence="4">
    <location>
        <begin position="110"/>
        <end position="154"/>
    </location>
</feature>
<dbReference type="RefSeq" id="WP_115133140.1">
    <property type="nucleotide sequence ID" value="NZ_UGRS01000001.1"/>
</dbReference>
<evidence type="ECO:0000313" key="5">
    <source>
        <dbReference type="EMBL" id="SUA35721.1"/>
    </source>
</evidence>
<dbReference type="OrthoDB" id="1242806at2"/>
<evidence type="ECO:0000256" key="3">
    <source>
        <dbReference type="SAM" id="MobiDB-lite"/>
    </source>
</evidence>
<dbReference type="Pfam" id="PF01476">
    <property type="entry name" value="LysM"/>
    <property type="match status" value="1"/>
</dbReference>
<dbReference type="AlphaFoldDB" id="A0A378WGL1"/>
<gene>
    <name evidence="5" type="ORF">NCTC12229_00124</name>
</gene>
<reference evidence="5 6" key="1">
    <citation type="submission" date="2018-06" db="EMBL/GenBank/DDBJ databases">
        <authorList>
            <consortium name="Pathogen Informatics"/>
            <person name="Doyle S."/>
        </authorList>
    </citation>
    <scope>NUCLEOTIDE SEQUENCE [LARGE SCALE GENOMIC DNA]</scope>
    <source>
        <strain evidence="5 6">NCTC12229</strain>
    </source>
</reference>
<dbReference type="Gene3D" id="1.10.530.40">
    <property type="match status" value="1"/>
</dbReference>
<evidence type="ECO:0000259" key="4">
    <source>
        <dbReference type="PROSITE" id="PS51782"/>
    </source>
</evidence>
<feature type="compositionally biased region" description="Basic and acidic residues" evidence="3">
    <location>
        <begin position="228"/>
        <end position="251"/>
    </location>
</feature>
<dbReference type="GO" id="GO:0003796">
    <property type="term" value="F:lysozyme activity"/>
    <property type="evidence" value="ECO:0007669"/>
    <property type="project" value="InterPro"/>
</dbReference>
<dbReference type="Proteomes" id="UP000254055">
    <property type="component" value="Unassembled WGS sequence"/>
</dbReference>
<keyword evidence="1" id="KW-0929">Antimicrobial</keyword>
<dbReference type="InterPro" id="IPR023346">
    <property type="entry name" value="Lysozyme-like_dom_sf"/>
</dbReference>
<evidence type="ECO:0000313" key="6">
    <source>
        <dbReference type="Proteomes" id="UP000254055"/>
    </source>
</evidence>
<feature type="region of interest" description="Disordered" evidence="3">
    <location>
        <begin position="153"/>
        <end position="251"/>
    </location>
</feature>
<dbReference type="Gene3D" id="3.10.350.10">
    <property type="entry name" value="LysM domain"/>
    <property type="match status" value="1"/>
</dbReference>
<name>A0A378WGL1_9NEIS</name>
<dbReference type="InterPro" id="IPR018392">
    <property type="entry name" value="LysM"/>
</dbReference>
<organism evidence="5 6">
    <name type="scientific">Neisseria zoodegmatis</name>
    <dbReference type="NCBI Taxonomy" id="326523"/>
    <lineage>
        <taxon>Bacteria</taxon>
        <taxon>Pseudomonadati</taxon>
        <taxon>Pseudomonadota</taxon>
        <taxon>Betaproteobacteria</taxon>
        <taxon>Neisseriales</taxon>
        <taxon>Neisseriaceae</taxon>
        <taxon>Neisseria</taxon>
    </lineage>
</organism>
<dbReference type="CDD" id="cd00118">
    <property type="entry name" value="LysM"/>
    <property type="match status" value="1"/>
</dbReference>
<dbReference type="SUPFAM" id="SSF53955">
    <property type="entry name" value="Lysozyme-like"/>
    <property type="match status" value="1"/>
</dbReference>
<dbReference type="InterPro" id="IPR023347">
    <property type="entry name" value="Lysozyme_dom_sf"/>
</dbReference>
<accession>A0A378WGL1</accession>
<protein>
    <submittedName>
        <fullName evidence="5">Phage-related lysozyme (Muraminidase)</fullName>
    </submittedName>
</protein>